<evidence type="ECO:0000256" key="1">
    <source>
        <dbReference type="ARBA" id="ARBA00000448"/>
    </source>
</evidence>
<dbReference type="Pfam" id="PF01915">
    <property type="entry name" value="Glyco_hydro_3_C"/>
    <property type="match status" value="1"/>
</dbReference>
<reference evidence="9" key="1">
    <citation type="submission" date="2020-06" db="EMBL/GenBank/DDBJ databases">
        <authorList>
            <consortium name="Plant Systems Biology data submission"/>
        </authorList>
    </citation>
    <scope>NUCLEOTIDE SEQUENCE</scope>
    <source>
        <strain evidence="9">D6</strain>
    </source>
</reference>
<dbReference type="OrthoDB" id="416222at2759"/>
<protein>
    <recommendedName>
        <fullName evidence="3">beta-glucosidase</fullName>
        <ecNumber evidence="3">3.2.1.21</ecNumber>
    </recommendedName>
</protein>
<keyword evidence="10" id="KW-1185">Reference proteome</keyword>
<evidence type="ECO:0000256" key="4">
    <source>
        <dbReference type="ARBA" id="ARBA00022729"/>
    </source>
</evidence>
<dbReference type="SMART" id="SM01217">
    <property type="entry name" value="Fn3_like"/>
    <property type="match status" value="1"/>
</dbReference>
<dbReference type="PANTHER" id="PTHR30620:SF16">
    <property type="entry name" value="LYSOSOMAL BETA GLUCOSIDASE"/>
    <property type="match status" value="1"/>
</dbReference>
<keyword evidence="7" id="KW-0472">Membrane</keyword>
<evidence type="ECO:0000256" key="3">
    <source>
        <dbReference type="ARBA" id="ARBA00012744"/>
    </source>
</evidence>
<dbReference type="InterPro" id="IPR013783">
    <property type="entry name" value="Ig-like_fold"/>
</dbReference>
<name>A0A9N8HML7_9STRA</name>
<sequence length="976" mass="106701">MLKDEDHIQQLLKSMSLNEKIGQMAQVDINQLCEDNPNEPGTKRLSEEKVRTVIGEHATGSVLNYIQSGRPLTPTEMRKAAIYIQAVAKNYSRPPVIWGLDSVHGANYVHGAVTTPQPINLAATFNKTVAYAAGKLSAKDTRAVGINWLFAPLMGIAIEPKWARVYETFGEDPFLVSEMGAQFIAGIQEKDTHAGNSTPSIAAACAKHFVGYSASHTGNDRAPSWIPTRHLYQYFLPPWKKAIREQNVLTIMESYTEVDGVPNVANPNTLRYLLRQQLGFDGVLVTDYAEIRNLDQFHHITSSPEQSVVHSLREGSVDMSMIPDSEARFRESVNQGIANGTLVEDRITQSAERVLRLKAKLNMFHEEITMDNSELATIGQPQDIQDALDMAEQSIVLVKNEQNTLPLNVGESPSILLTGPTIHSLVYQSGGWTGEWQGVPVWDADKYFTNGSTVLDAMKSKFSNAKYTCGVDILGHECEDPLNDEPDPGTGNGVLDQMNGVYGKFKNWAGLGPEEPPSSMEKAAALATTADIVFIGIGEEAYAEKPGDLPDHSLDLPAGQYELVSLVKQSTNAKVVVVYFGGRPRLLRQIVDFADAIIIGFLPGPMAGQAIANIASGAANPSGKLPITYPMYEDGGGLPYFRTISDICTKQDDSNPLPHYEFAPCPVQWPFGFGLSYTVFQYSLLPPSTKRLQYTPIGNLNSREPLKVSAKVKNKGAVAGAETVFFFTFDESRSTTPEYKRLRAFEKVYLEPGAETTVTVSIRIEDLKFVGPHDDTHLILEDGLRFRVGIGAMTDCREGDKDSVLCSDVVTIDAGDDYIGACESACELWASSGCSEHLSLSHQKCWNLCTSISKKNAQYLGEGEDGWGWNYVHCLESIVWGFQELQSFDKNTQCGKMTSLCRNIFTTEGNDSFGHGPNVPKAGSLAPDRSAVVIALCAGLLASFLVVYALRGGFSKHRGGGSVQFTRVSNEDALTA</sequence>
<evidence type="ECO:0000313" key="10">
    <source>
        <dbReference type="Proteomes" id="UP001153069"/>
    </source>
</evidence>
<evidence type="ECO:0000256" key="2">
    <source>
        <dbReference type="ARBA" id="ARBA00005336"/>
    </source>
</evidence>
<organism evidence="9 10">
    <name type="scientific">Seminavis robusta</name>
    <dbReference type="NCBI Taxonomy" id="568900"/>
    <lineage>
        <taxon>Eukaryota</taxon>
        <taxon>Sar</taxon>
        <taxon>Stramenopiles</taxon>
        <taxon>Ochrophyta</taxon>
        <taxon>Bacillariophyta</taxon>
        <taxon>Bacillariophyceae</taxon>
        <taxon>Bacillariophycidae</taxon>
        <taxon>Naviculales</taxon>
        <taxon>Naviculaceae</taxon>
        <taxon>Seminavis</taxon>
    </lineage>
</organism>
<dbReference type="GO" id="GO:0009251">
    <property type="term" value="P:glucan catabolic process"/>
    <property type="evidence" value="ECO:0007669"/>
    <property type="project" value="TreeGrafter"/>
</dbReference>
<evidence type="ECO:0000256" key="6">
    <source>
        <dbReference type="ARBA" id="ARBA00023295"/>
    </source>
</evidence>
<proteinExistence type="inferred from homology"/>
<dbReference type="Gene3D" id="2.60.40.10">
    <property type="entry name" value="Immunoglobulins"/>
    <property type="match status" value="1"/>
</dbReference>
<comment type="caution">
    <text evidence="9">The sequence shown here is derived from an EMBL/GenBank/DDBJ whole genome shotgun (WGS) entry which is preliminary data.</text>
</comment>
<dbReference type="AlphaFoldDB" id="A0A9N8HML7"/>
<dbReference type="GO" id="GO:0008422">
    <property type="term" value="F:beta-glucosidase activity"/>
    <property type="evidence" value="ECO:0007669"/>
    <property type="project" value="UniProtKB-EC"/>
</dbReference>
<dbReference type="Pfam" id="PF00933">
    <property type="entry name" value="Glyco_hydro_3"/>
    <property type="match status" value="1"/>
</dbReference>
<gene>
    <name evidence="9" type="ORF">SEMRO_756_G197720.1</name>
</gene>
<dbReference type="Gene3D" id="3.20.20.300">
    <property type="entry name" value="Glycoside hydrolase, family 3, N-terminal domain"/>
    <property type="match status" value="1"/>
</dbReference>
<dbReference type="InterPro" id="IPR036881">
    <property type="entry name" value="Glyco_hydro_3_C_sf"/>
</dbReference>
<dbReference type="SUPFAM" id="SSF52279">
    <property type="entry name" value="Beta-D-glucan exohydrolase, C-terminal domain"/>
    <property type="match status" value="1"/>
</dbReference>
<feature type="transmembrane region" description="Helical" evidence="7">
    <location>
        <begin position="931"/>
        <end position="950"/>
    </location>
</feature>
<comment type="similarity">
    <text evidence="2">Belongs to the glycosyl hydrolase 3 family.</text>
</comment>
<keyword evidence="7" id="KW-0812">Transmembrane</keyword>
<accession>A0A9N8HML7</accession>
<keyword evidence="6" id="KW-0326">Glycosidase</keyword>
<keyword evidence="5" id="KW-0378">Hydrolase</keyword>
<dbReference type="InterPro" id="IPR051915">
    <property type="entry name" value="Cellulose_Degrad_GH3"/>
</dbReference>
<keyword evidence="7" id="KW-1133">Transmembrane helix</keyword>
<feature type="domain" description="Fibronectin type III-like" evidence="8">
    <location>
        <begin position="722"/>
        <end position="792"/>
    </location>
</feature>
<keyword evidence="4" id="KW-0732">Signal</keyword>
<dbReference type="Gene3D" id="3.40.50.1700">
    <property type="entry name" value="Glycoside hydrolase family 3 C-terminal domain"/>
    <property type="match status" value="1"/>
</dbReference>
<evidence type="ECO:0000256" key="5">
    <source>
        <dbReference type="ARBA" id="ARBA00022801"/>
    </source>
</evidence>
<dbReference type="Pfam" id="PF14310">
    <property type="entry name" value="Fn3-like"/>
    <property type="match status" value="1"/>
</dbReference>
<dbReference type="InterPro" id="IPR017853">
    <property type="entry name" value="GH"/>
</dbReference>
<dbReference type="InterPro" id="IPR002772">
    <property type="entry name" value="Glyco_hydro_3_C"/>
</dbReference>
<comment type="catalytic activity">
    <reaction evidence="1">
        <text>Hydrolysis of terminal, non-reducing beta-D-glucosyl residues with release of beta-D-glucose.</text>
        <dbReference type="EC" id="3.2.1.21"/>
    </reaction>
</comment>
<dbReference type="PANTHER" id="PTHR30620">
    <property type="entry name" value="PERIPLASMIC BETA-GLUCOSIDASE-RELATED"/>
    <property type="match status" value="1"/>
</dbReference>
<dbReference type="SUPFAM" id="SSF51445">
    <property type="entry name" value="(Trans)glycosidases"/>
    <property type="match status" value="1"/>
</dbReference>
<dbReference type="InterPro" id="IPR026891">
    <property type="entry name" value="Fn3-like"/>
</dbReference>
<dbReference type="InterPro" id="IPR001764">
    <property type="entry name" value="Glyco_hydro_3_N"/>
</dbReference>
<dbReference type="PRINTS" id="PR00133">
    <property type="entry name" value="GLHYDRLASE3"/>
</dbReference>
<dbReference type="EMBL" id="CAICTM010000755">
    <property type="protein sequence ID" value="CAB9516028.1"/>
    <property type="molecule type" value="Genomic_DNA"/>
</dbReference>
<dbReference type="InterPro" id="IPR036962">
    <property type="entry name" value="Glyco_hydro_3_N_sf"/>
</dbReference>
<evidence type="ECO:0000259" key="8">
    <source>
        <dbReference type="SMART" id="SM01217"/>
    </source>
</evidence>
<evidence type="ECO:0000256" key="7">
    <source>
        <dbReference type="SAM" id="Phobius"/>
    </source>
</evidence>
<dbReference type="Proteomes" id="UP001153069">
    <property type="component" value="Unassembled WGS sequence"/>
</dbReference>
<dbReference type="EC" id="3.2.1.21" evidence="3"/>
<evidence type="ECO:0000313" key="9">
    <source>
        <dbReference type="EMBL" id="CAB9516028.1"/>
    </source>
</evidence>